<evidence type="ECO:0000256" key="1">
    <source>
        <dbReference type="ARBA" id="ARBA00022475"/>
    </source>
</evidence>
<dbReference type="InterPro" id="IPR010664">
    <property type="entry name" value="LipoPS_assembly_LptC-rel"/>
</dbReference>
<evidence type="ECO:0000256" key="5">
    <source>
        <dbReference type="ARBA" id="ARBA00023136"/>
    </source>
</evidence>
<comment type="caution">
    <text evidence="6">The sequence shown here is derived from an EMBL/GenBank/DDBJ whole genome shotgun (WGS) entry which is preliminary data.</text>
</comment>
<evidence type="ECO:0000256" key="3">
    <source>
        <dbReference type="ARBA" id="ARBA00022692"/>
    </source>
</evidence>
<keyword evidence="1" id="KW-1003">Cell membrane</keyword>
<evidence type="ECO:0000256" key="4">
    <source>
        <dbReference type="ARBA" id="ARBA00022989"/>
    </source>
</evidence>
<gene>
    <name evidence="6" type="ORF">ABR69_03750</name>
</gene>
<keyword evidence="5" id="KW-0472">Membrane</keyword>
<evidence type="ECO:0000313" key="7">
    <source>
        <dbReference type="Proteomes" id="UP000051934"/>
    </source>
</evidence>
<dbReference type="InterPro" id="IPR026265">
    <property type="entry name" value="LptC"/>
</dbReference>
<dbReference type="AlphaFoldDB" id="A0A0R2SGN4"/>
<evidence type="ECO:0008006" key="8">
    <source>
        <dbReference type="Google" id="ProtNLM"/>
    </source>
</evidence>
<dbReference type="PANTHER" id="PTHR37481">
    <property type="entry name" value="LIPOPOLYSACCHARIDE EXPORT SYSTEM PROTEIN LPTC"/>
    <property type="match status" value="1"/>
</dbReference>
<reference evidence="6 7" key="1">
    <citation type="submission" date="2015-10" db="EMBL/GenBank/DDBJ databases">
        <title>Metagenome-Assembled Genomes uncover a global brackish microbiome.</title>
        <authorList>
            <person name="Hugerth L.W."/>
            <person name="Larsson J."/>
            <person name="Alneberg J."/>
            <person name="Lindh M.V."/>
            <person name="Legrand C."/>
            <person name="Pinhassi J."/>
            <person name="Andersson A.F."/>
        </authorList>
    </citation>
    <scope>NUCLEOTIDE SEQUENCE [LARGE SCALE GENOMIC DNA]</scope>
    <source>
        <strain evidence="6">BACL4 MAG-120507-bin80</strain>
    </source>
</reference>
<keyword evidence="3" id="KW-0812">Transmembrane</keyword>
<dbReference type="GO" id="GO:0005886">
    <property type="term" value="C:plasma membrane"/>
    <property type="evidence" value="ECO:0007669"/>
    <property type="project" value="InterPro"/>
</dbReference>
<accession>A0A0R2SGN4</accession>
<dbReference type="PANTHER" id="PTHR37481:SF1">
    <property type="entry name" value="LIPOPOLYSACCHARIDE EXPORT SYSTEM PROTEIN LPTC"/>
    <property type="match status" value="1"/>
</dbReference>
<dbReference type="Gene3D" id="2.60.450.10">
    <property type="entry name" value="Lipopolysaccharide (LPS) transport protein A like domain"/>
    <property type="match status" value="1"/>
</dbReference>
<dbReference type="Proteomes" id="UP000051934">
    <property type="component" value="Unassembled WGS sequence"/>
</dbReference>
<dbReference type="InterPro" id="IPR052363">
    <property type="entry name" value="LPS_export_LptC"/>
</dbReference>
<evidence type="ECO:0000256" key="2">
    <source>
        <dbReference type="ARBA" id="ARBA00022519"/>
    </source>
</evidence>
<proteinExistence type="predicted"/>
<sequence length="216" mass="23868">MNRPRILALLIPTLTAVGLYLTLDWADDRAIATSERAGMADTLQAEQTLESRAKGPIQAYSQELQTTIFDVDGALQYTLRADSQTQFEDQTSLLTQPRITLFDAGKPNWNITADYGRIERHPSAADDPSRENSADEDLVRFIGNASLKAALANSSTLALQSSEFSLIPSVETIRSDKPVRVIDQGINQTAVGFEANLTEDSLYFEKEIRGSYEPPR</sequence>
<dbReference type="Pfam" id="PF06835">
    <property type="entry name" value="LptC"/>
    <property type="match status" value="2"/>
</dbReference>
<dbReference type="NCBIfam" id="TIGR04409">
    <property type="entry name" value="LptC_YrbK"/>
    <property type="match status" value="2"/>
</dbReference>
<organism evidence="6 7">
    <name type="scientific">OM182 bacterium BACL3 MAG-120507-bin80</name>
    <dbReference type="NCBI Taxonomy" id="1655577"/>
    <lineage>
        <taxon>Bacteria</taxon>
        <taxon>Pseudomonadati</taxon>
        <taxon>Pseudomonadota</taxon>
        <taxon>Gammaproteobacteria</taxon>
        <taxon>OMG group</taxon>
        <taxon>OM182 clade</taxon>
    </lineage>
</organism>
<name>A0A0R2SGN4_9GAMM</name>
<dbReference type="EMBL" id="LIBB01000136">
    <property type="protein sequence ID" value="KRO71779.1"/>
    <property type="molecule type" value="Genomic_DNA"/>
</dbReference>
<dbReference type="GO" id="GO:0030288">
    <property type="term" value="C:outer membrane-bounded periplasmic space"/>
    <property type="evidence" value="ECO:0007669"/>
    <property type="project" value="TreeGrafter"/>
</dbReference>
<keyword evidence="2" id="KW-0997">Cell inner membrane</keyword>
<protein>
    <recommendedName>
        <fullName evidence="8">LPS export ABC transporter periplasmic protein LptC</fullName>
    </recommendedName>
</protein>
<keyword evidence="4" id="KW-1133">Transmembrane helix</keyword>
<evidence type="ECO:0000313" key="6">
    <source>
        <dbReference type="EMBL" id="KRO71779.1"/>
    </source>
</evidence>
<dbReference type="GO" id="GO:0017089">
    <property type="term" value="F:glycolipid transfer activity"/>
    <property type="evidence" value="ECO:0007669"/>
    <property type="project" value="TreeGrafter"/>
</dbReference>
<dbReference type="GO" id="GO:0015221">
    <property type="term" value="F:lipopolysaccharide transmembrane transporter activity"/>
    <property type="evidence" value="ECO:0007669"/>
    <property type="project" value="InterPro"/>
</dbReference>